<dbReference type="Proteomes" id="UP000324585">
    <property type="component" value="Unassembled WGS sequence"/>
</dbReference>
<dbReference type="PANTHER" id="PTHR13068">
    <property type="entry name" value="CGI-12 PROTEIN-RELATED"/>
    <property type="match status" value="1"/>
</dbReference>
<comment type="caution">
    <text evidence="4">The sequence shown here is derived from an EMBL/GenBank/DDBJ whole genome shotgun (WGS) entry which is preliminary data.</text>
</comment>
<dbReference type="EMBL" id="VRMN01000002">
    <property type="protein sequence ID" value="KAA8497196.1"/>
    <property type="molecule type" value="Genomic_DNA"/>
</dbReference>
<evidence type="ECO:0000256" key="2">
    <source>
        <dbReference type="ARBA" id="ARBA00022946"/>
    </source>
</evidence>
<reference evidence="5" key="1">
    <citation type="journal article" date="2019" name="Nat. Commun.">
        <title>Expansion of phycobilisome linker gene families in mesophilic red algae.</title>
        <authorList>
            <person name="Lee J."/>
            <person name="Kim D."/>
            <person name="Bhattacharya D."/>
            <person name="Yoon H.S."/>
        </authorList>
    </citation>
    <scope>NUCLEOTIDE SEQUENCE [LARGE SCALE GENOMIC DNA]</scope>
    <source>
        <strain evidence="5">CCMP 1328</strain>
    </source>
</reference>
<gene>
    <name evidence="4" type="ORF">FVE85_0925</name>
</gene>
<dbReference type="PANTHER" id="PTHR13068:SF151">
    <property type="entry name" value="TRANSCRIPTION TERMINATION FACTOR MTERF9, CHLOROPLASTIC"/>
    <property type="match status" value="1"/>
</dbReference>
<name>A0A5J4Z0R3_PORPP</name>
<evidence type="ECO:0000313" key="4">
    <source>
        <dbReference type="EMBL" id="KAA8497196.1"/>
    </source>
</evidence>
<dbReference type="GO" id="GO:0003676">
    <property type="term" value="F:nucleic acid binding"/>
    <property type="evidence" value="ECO:0007669"/>
    <property type="project" value="InterPro"/>
</dbReference>
<sequence>MNKAEPPDAHSRLAMVLISAFHCTRCTFYTRSSSVCVGGAQDQGTCAMIMEHDRPARPPPRQWGSQALAGFHSSSLSCRSGAARTQCIVPFWMARVLCRKTGKTTRAIARKRVLYTSVVGPAYDGGMNSTSCGDAHARKRFSVTSMAEQNNYHDRMQGAATTGNENDCSSSFMRRQDSAQPRATSRRSSMSGAAQAFPLLEPIPLDDSMREALQGALERLCAEQPLMQMRIWERLNEYGSVGAEWRHVIECLVEYEFRGTLIARILEREPQLLRASVRKHILPVLEFFRLVLSLQRPGMAQILRHCPALLLEPVDKMKVVLAVLKTLDFRDEDLQFLLKDFPSLFCAKPEDMCTLIELLCGEEFSMSRRELRPIVRRAPWILTLDPHTQVIPGLTFLRALELPSVRDAVRIGPQLLLPESVDVMTRVYEYLMKLGISQAGIRRLAPLYPTIFLADPDQELEPVIQVLRGIGLSQEELCRGIVSFPNMLMLSVETQIIPVVEFLRSRNVQNVARVVAKNPAVLTYDVTTVLAPKVDYLENRLGLSSFDLLIFPAYFSYSLSDRIVPRTLFLKRLGISIADAGLSNAISLTDEDFCRWTARVPREEYDSFLNSAGLMSMEDSRLSRRAARQRRRRRRQRLLRHANSSLKEHAAANKTGRS</sequence>
<protein>
    <submittedName>
        <fullName evidence="4">Transcription termination factor MTEF1, chloroplastic</fullName>
    </submittedName>
</protein>
<evidence type="ECO:0000313" key="5">
    <source>
        <dbReference type="Proteomes" id="UP000324585"/>
    </source>
</evidence>
<proteinExistence type="inferred from homology"/>
<evidence type="ECO:0000256" key="1">
    <source>
        <dbReference type="ARBA" id="ARBA00007692"/>
    </source>
</evidence>
<feature type="compositionally biased region" description="Polar residues" evidence="3">
    <location>
        <begin position="159"/>
        <end position="192"/>
    </location>
</feature>
<keyword evidence="2" id="KW-0809">Transit peptide</keyword>
<dbReference type="InterPro" id="IPR038538">
    <property type="entry name" value="MTERF_sf"/>
</dbReference>
<dbReference type="Gene3D" id="1.25.70.10">
    <property type="entry name" value="Transcription termination factor 3, mitochondrial"/>
    <property type="match status" value="1"/>
</dbReference>
<dbReference type="Pfam" id="PF02536">
    <property type="entry name" value="mTERF"/>
    <property type="match status" value="1"/>
</dbReference>
<dbReference type="SMART" id="SM00733">
    <property type="entry name" value="Mterf"/>
    <property type="match status" value="9"/>
</dbReference>
<dbReference type="OrthoDB" id="5513at2759"/>
<dbReference type="AlphaFoldDB" id="A0A5J4Z0R3"/>
<comment type="similarity">
    <text evidence="1">Belongs to the mTERF family.</text>
</comment>
<organism evidence="4 5">
    <name type="scientific">Porphyridium purpureum</name>
    <name type="common">Red alga</name>
    <name type="synonym">Porphyridium cruentum</name>
    <dbReference type="NCBI Taxonomy" id="35688"/>
    <lineage>
        <taxon>Eukaryota</taxon>
        <taxon>Rhodophyta</taxon>
        <taxon>Bangiophyceae</taxon>
        <taxon>Porphyridiales</taxon>
        <taxon>Porphyridiaceae</taxon>
        <taxon>Porphyridium</taxon>
    </lineage>
</organism>
<evidence type="ECO:0000256" key="3">
    <source>
        <dbReference type="SAM" id="MobiDB-lite"/>
    </source>
</evidence>
<feature type="region of interest" description="Disordered" evidence="3">
    <location>
        <begin position="157"/>
        <end position="192"/>
    </location>
</feature>
<dbReference type="InterPro" id="IPR003690">
    <property type="entry name" value="MTERF"/>
</dbReference>
<keyword evidence="5" id="KW-1185">Reference proteome</keyword>
<accession>A0A5J4Z0R3</accession>